<dbReference type="Gene3D" id="2.60.40.1240">
    <property type="match status" value="1"/>
</dbReference>
<evidence type="ECO:0000259" key="4">
    <source>
        <dbReference type="Pfam" id="PF11611"/>
    </source>
</evidence>
<proteinExistence type="predicted"/>
<gene>
    <name evidence="5" type="ORF">K3T81_16470</name>
</gene>
<sequence>MKYLCFSIVLSLGLFLTACNEEEQKNTTENDDVSEGTSESESGSDEQEDGSDDGTTGETENGEEGISVEDQLGLKIGDTATVENNFTEFEMTLDGVELTEEAGETPSEQGNYVIVDLTITNSSDEPLTGGDAFSSTRLETKENKSGFTWFYIDGVVEAWDSEIAPNDTQSGKLLYDVEKSEEYTLTLGKNLEGLTNQVTYTFTPEESK</sequence>
<evidence type="ECO:0000256" key="3">
    <source>
        <dbReference type="SAM" id="SignalP"/>
    </source>
</evidence>
<evidence type="ECO:0000313" key="6">
    <source>
        <dbReference type="Proteomes" id="UP001199631"/>
    </source>
</evidence>
<dbReference type="EMBL" id="JAIFZM010000017">
    <property type="protein sequence ID" value="MCG3420740.1"/>
    <property type="molecule type" value="Genomic_DNA"/>
</dbReference>
<keyword evidence="1 3" id="KW-0732">Signal</keyword>
<organism evidence="5 6">
    <name type="scientific">Oceanobacillus jordanicus</name>
    <dbReference type="NCBI Taxonomy" id="2867266"/>
    <lineage>
        <taxon>Bacteria</taxon>
        <taxon>Bacillati</taxon>
        <taxon>Bacillota</taxon>
        <taxon>Bacilli</taxon>
        <taxon>Bacillales</taxon>
        <taxon>Bacillaceae</taxon>
        <taxon>Oceanobacillus</taxon>
    </lineage>
</organism>
<name>A0AAW5B9W1_9BACI</name>
<feature type="compositionally biased region" description="Acidic residues" evidence="2">
    <location>
        <begin position="42"/>
        <end position="52"/>
    </location>
</feature>
<protein>
    <submittedName>
        <fullName evidence="5">DUF4352 domain-containing protein</fullName>
    </submittedName>
</protein>
<feature type="signal peptide" evidence="3">
    <location>
        <begin position="1"/>
        <end position="20"/>
    </location>
</feature>
<comment type="caution">
    <text evidence="5">The sequence shown here is derived from an EMBL/GenBank/DDBJ whole genome shotgun (WGS) entry which is preliminary data.</text>
</comment>
<feature type="domain" description="DUF4352" evidence="4">
    <location>
        <begin position="76"/>
        <end position="188"/>
    </location>
</feature>
<feature type="region of interest" description="Disordered" evidence="2">
    <location>
        <begin position="23"/>
        <end position="74"/>
    </location>
</feature>
<dbReference type="RefSeq" id="WP_238021082.1">
    <property type="nucleotide sequence ID" value="NZ_JAIFZM010000017.1"/>
</dbReference>
<evidence type="ECO:0000313" key="5">
    <source>
        <dbReference type="EMBL" id="MCG3420740.1"/>
    </source>
</evidence>
<accession>A0AAW5B9W1</accession>
<dbReference type="Proteomes" id="UP001199631">
    <property type="component" value="Unassembled WGS sequence"/>
</dbReference>
<evidence type="ECO:0000256" key="2">
    <source>
        <dbReference type="SAM" id="MobiDB-lite"/>
    </source>
</evidence>
<dbReference type="InterPro" id="IPR029050">
    <property type="entry name" value="Immunoprotect_excell_Ig-like"/>
</dbReference>
<feature type="chain" id="PRO_5043565855" evidence="3">
    <location>
        <begin position="21"/>
        <end position="208"/>
    </location>
</feature>
<dbReference type="Pfam" id="PF11611">
    <property type="entry name" value="DUF4352"/>
    <property type="match status" value="1"/>
</dbReference>
<dbReference type="AlphaFoldDB" id="A0AAW5B9W1"/>
<evidence type="ECO:0000256" key="1">
    <source>
        <dbReference type="ARBA" id="ARBA00022729"/>
    </source>
</evidence>
<dbReference type="PROSITE" id="PS51257">
    <property type="entry name" value="PROKAR_LIPOPROTEIN"/>
    <property type="match status" value="1"/>
</dbReference>
<dbReference type="InterPro" id="IPR029051">
    <property type="entry name" value="DUF4352"/>
</dbReference>
<reference evidence="5 6" key="1">
    <citation type="journal article" date="2022" name="Evol. Bioinform. Online">
        <title>Draft Genome Sequence of Oceanobacillus jordanicus Strain GSFE11, a Halotolerant Plant Growth-Promoting Bacterial Endophyte Isolated From the Jordan Valley.</title>
        <authorList>
            <person name="Alhindi T."/>
            <person name="Albdaiwi R."/>
        </authorList>
    </citation>
    <scope>NUCLEOTIDE SEQUENCE [LARGE SCALE GENOMIC DNA]</scope>
    <source>
        <strain evidence="5 6">GSFE11</strain>
    </source>
</reference>
<keyword evidence="6" id="KW-1185">Reference proteome</keyword>